<dbReference type="RefSeq" id="WP_225674105.1">
    <property type="nucleotide sequence ID" value="NZ_JAEDAH010000043.1"/>
</dbReference>
<proteinExistence type="predicted"/>
<protein>
    <submittedName>
        <fullName evidence="1">DUF4303 domain-containing protein</fullName>
    </submittedName>
</protein>
<dbReference type="EMBL" id="JAEDAH010000043">
    <property type="protein sequence ID" value="MCA6063775.1"/>
    <property type="molecule type" value="Genomic_DNA"/>
</dbReference>
<accession>A0ABS7ZQ15</accession>
<reference evidence="1 2" key="1">
    <citation type="submission" date="2020-12" db="EMBL/GenBank/DDBJ databases">
        <title>Novel Thalassolituus-related marine hydrocarbonoclastic bacteria mediated algae-derived hydrocarbons mineralization in twilight zone of the northern South China Sea.</title>
        <authorList>
            <person name="Dong C."/>
        </authorList>
    </citation>
    <scope>NUCLEOTIDE SEQUENCE [LARGE SCALE GENOMIC DNA]</scope>
    <source>
        <strain evidence="1 2">IMCC1826</strain>
    </source>
</reference>
<evidence type="ECO:0000313" key="2">
    <source>
        <dbReference type="Proteomes" id="UP000714380"/>
    </source>
</evidence>
<dbReference type="Proteomes" id="UP000714380">
    <property type="component" value="Unassembled WGS sequence"/>
</dbReference>
<keyword evidence="2" id="KW-1185">Reference proteome</keyword>
<name>A0ABS7ZQ15_9GAMM</name>
<sequence>MSSMERFEQALYREASLAFDQIVRQYKDDIYVIGFYHFGGWDGVLPMVNTTSYLNSCCGQAEDECERIGFKWNPGEFIDAEDYGKDFISTDEEMQNLHGEWDEWDEAITARWQQTLDTMCRVLVRLDQDGVFSAISDRSSFVLHVATYDESYEDGYERIVKMNPQEAIDQVEAEFSALIQNERQIEQEAMDRYREMLIDRN</sequence>
<gene>
    <name evidence="1" type="ORF">I9W95_09155</name>
</gene>
<dbReference type="Pfam" id="PF14136">
    <property type="entry name" value="DUF4303"/>
    <property type="match status" value="1"/>
</dbReference>
<organism evidence="1 2">
    <name type="scientific">Thalassolituus marinus</name>
    <dbReference type="NCBI Taxonomy" id="671053"/>
    <lineage>
        <taxon>Bacteria</taxon>
        <taxon>Pseudomonadati</taxon>
        <taxon>Pseudomonadota</taxon>
        <taxon>Gammaproteobacteria</taxon>
        <taxon>Oceanospirillales</taxon>
        <taxon>Oceanospirillaceae</taxon>
        <taxon>Thalassolituus</taxon>
    </lineage>
</organism>
<dbReference type="InterPro" id="IPR025409">
    <property type="entry name" value="DUF4303"/>
</dbReference>
<evidence type="ECO:0000313" key="1">
    <source>
        <dbReference type="EMBL" id="MCA6063775.1"/>
    </source>
</evidence>
<comment type="caution">
    <text evidence="1">The sequence shown here is derived from an EMBL/GenBank/DDBJ whole genome shotgun (WGS) entry which is preliminary data.</text>
</comment>